<keyword evidence="2" id="KW-1185">Reference proteome</keyword>
<protein>
    <submittedName>
        <fullName evidence="1">Uncharacterized protein</fullName>
    </submittedName>
</protein>
<sequence length="428" mass="48108">MSNDYLSSLPGEMLDEISKFFRHGDASHSADIDVINEPEKSYRSLAQTCKSLRAHFQPCLFSNLYLRVDTRIRTFAELIQDNPILASYVRIIGLEGHSMWGHFRYPPLLAIMRAASSFGTPPEIYLSIESLFNVDDEPGINILSNTMTHIFNAPQTILHAITELEIGCTEQVIPASLFAILPNLCTLHGSHFVLSSDDCLAEDHTSQFFRPKLDALVLRSCSPATITMLCQQILDLSAVKELEATYIETGNTTLNLNSRNFLAWRILECAQSVQKLRLDIQGMVGPFSDLSQFQHLRNCTLDLEVKVGTNPVLHLCQLLHTFPPLPEYVLEHLCLSFNLSYIPLDANDILSSHVIFSIGAWSKFDNALVNVVSSGTRAFKLTLNFYIPTRNSLVKSSLKSLFVDWGRKHLPKSSQEPNLNIVIHHSCY</sequence>
<dbReference type="Proteomes" id="UP000807469">
    <property type="component" value="Unassembled WGS sequence"/>
</dbReference>
<comment type="caution">
    <text evidence="1">The sequence shown here is derived from an EMBL/GenBank/DDBJ whole genome shotgun (WGS) entry which is preliminary data.</text>
</comment>
<dbReference type="EMBL" id="MU155544">
    <property type="protein sequence ID" value="KAF9472365.1"/>
    <property type="molecule type" value="Genomic_DNA"/>
</dbReference>
<dbReference type="AlphaFoldDB" id="A0A9P5YPJ5"/>
<gene>
    <name evidence="1" type="ORF">BDN70DRAFT_971222</name>
</gene>
<proteinExistence type="predicted"/>
<accession>A0A9P5YPJ5</accession>
<evidence type="ECO:0000313" key="1">
    <source>
        <dbReference type="EMBL" id="KAF9472365.1"/>
    </source>
</evidence>
<evidence type="ECO:0000313" key="2">
    <source>
        <dbReference type="Proteomes" id="UP000807469"/>
    </source>
</evidence>
<name>A0A9P5YPJ5_9AGAR</name>
<reference evidence="1" key="1">
    <citation type="submission" date="2020-11" db="EMBL/GenBank/DDBJ databases">
        <authorList>
            <consortium name="DOE Joint Genome Institute"/>
            <person name="Ahrendt S."/>
            <person name="Riley R."/>
            <person name="Andreopoulos W."/>
            <person name="Labutti K."/>
            <person name="Pangilinan J."/>
            <person name="Ruiz-Duenas F.J."/>
            <person name="Barrasa J.M."/>
            <person name="Sanchez-Garcia M."/>
            <person name="Camarero S."/>
            <person name="Miyauchi S."/>
            <person name="Serrano A."/>
            <person name="Linde D."/>
            <person name="Babiker R."/>
            <person name="Drula E."/>
            <person name="Ayuso-Fernandez I."/>
            <person name="Pacheco R."/>
            <person name="Padilla G."/>
            <person name="Ferreira P."/>
            <person name="Barriuso J."/>
            <person name="Kellner H."/>
            <person name="Castanera R."/>
            <person name="Alfaro M."/>
            <person name="Ramirez L."/>
            <person name="Pisabarro A.G."/>
            <person name="Kuo A."/>
            <person name="Tritt A."/>
            <person name="Lipzen A."/>
            <person name="He G."/>
            <person name="Yan M."/>
            <person name="Ng V."/>
            <person name="Cullen D."/>
            <person name="Martin F."/>
            <person name="Rosso M.-N."/>
            <person name="Henrissat B."/>
            <person name="Hibbett D."/>
            <person name="Martinez A.T."/>
            <person name="Grigoriev I.V."/>
        </authorList>
    </citation>
    <scope>NUCLEOTIDE SEQUENCE</scope>
    <source>
        <strain evidence="1">CIRM-BRFM 674</strain>
    </source>
</reference>
<organism evidence="1 2">
    <name type="scientific">Pholiota conissans</name>
    <dbReference type="NCBI Taxonomy" id="109636"/>
    <lineage>
        <taxon>Eukaryota</taxon>
        <taxon>Fungi</taxon>
        <taxon>Dikarya</taxon>
        <taxon>Basidiomycota</taxon>
        <taxon>Agaricomycotina</taxon>
        <taxon>Agaricomycetes</taxon>
        <taxon>Agaricomycetidae</taxon>
        <taxon>Agaricales</taxon>
        <taxon>Agaricineae</taxon>
        <taxon>Strophariaceae</taxon>
        <taxon>Pholiota</taxon>
    </lineage>
</organism>